<evidence type="ECO:0000313" key="3">
    <source>
        <dbReference type="EMBL" id="KAL3755113.1"/>
    </source>
</evidence>
<dbReference type="PANTHER" id="PTHR11802:SF281">
    <property type="entry name" value="CARBOXYPEPTIDASE"/>
    <property type="match status" value="1"/>
</dbReference>
<gene>
    <name evidence="3" type="ORF">ACJRO7_002219</name>
</gene>
<protein>
    <recommendedName>
        <fullName evidence="5">Serine carboxypeptidase</fullName>
    </recommendedName>
</protein>
<dbReference type="Pfam" id="PF00450">
    <property type="entry name" value="Peptidase_S10"/>
    <property type="match status" value="1"/>
</dbReference>
<feature type="signal peptide" evidence="2">
    <location>
        <begin position="1"/>
        <end position="19"/>
    </location>
</feature>
<evidence type="ECO:0000256" key="1">
    <source>
        <dbReference type="ARBA" id="ARBA00009431"/>
    </source>
</evidence>
<dbReference type="AlphaFoldDB" id="A0ABD3LUK2"/>
<dbReference type="Proteomes" id="UP001634007">
    <property type="component" value="Unassembled WGS sequence"/>
</dbReference>
<dbReference type="InterPro" id="IPR001563">
    <property type="entry name" value="Peptidase_S10"/>
</dbReference>
<dbReference type="SUPFAM" id="SSF53474">
    <property type="entry name" value="alpha/beta-Hydrolases"/>
    <property type="match status" value="1"/>
</dbReference>
<proteinExistence type="inferred from homology"/>
<accession>A0ABD3LUK2</accession>
<name>A0ABD3LUK2_EUCGL</name>
<evidence type="ECO:0000313" key="4">
    <source>
        <dbReference type="Proteomes" id="UP001634007"/>
    </source>
</evidence>
<dbReference type="PANTHER" id="PTHR11802">
    <property type="entry name" value="SERINE PROTEASE FAMILY S10 SERINE CARBOXYPEPTIDASE"/>
    <property type="match status" value="1"/>
</dbReference>
<dbReference type="InterPro" id="IPR029058">
    <property type="entry name" value="AB_hydrolase_fold"/>
</dbReference>
<keyword evidence="4" id="KW-1185">Reference proteome</keyword>
<dbReference type="Gene3D" id="3.40.50.1820">
    <property type="entry name" value="alpha/beta hydrolase"/>
    <property type="match status" value="1"/>
</dbReference>
<evidence type="ECO:0000256" key="2">
    <source>
        <dbReference type="SAM" id="SignalP"/>
    </source>
</evidence>
<comment type="similarity">
    <text evidence="1">Belongs to the peptidase S10 family.</text>
</comment>
<keyword evidence="2" id="KW-0732">Signal</keyword>
<dbReference type="EMBL" id="JBJKBG010000001">
    <property type="protein sequence ID" value="KAL3755113.1"/>
    <property type="molecule type" value="Genomic_DNA"/>
</dbReference>
<sequence>MRLQLVPLLLATALSVGLSQMCSSSTLNTISDADKIVSFGQYAGYITVDEKQQRALFYYFAEAEAGPASEPPVLWLNGGPSCSSVGVGAFIEHGPFKPSGDVLLKNDYSWNKG</sequence>
<evidence type="ECO:0008006" key="5">
    <source>
        <dbReference type="Google" id="ProtNLM"/>
    </source>
</evidence>
<comment type="caution">
    <text evidence="3">The sequence shown here is derived from an EMBL/GenBank/DDBJ whole genome shotgun (WGS) entry which is preliminary data.</text>
</comment>
<feature type="chain" id="PRO_5044854315" description="Serine carboxypeptidase" evidence="2">
    <location>
        <begin position="20"/>
        <end position="113"/>
    </location>
</feature>
<reference evidence="3 4" key="1">
    <citation type="submission" date="2024-11" db="EMBL/GenBank/DDBJ databases">
        <title>Chromosome-level genome assembly of Eucalyptus globulus Labill. provides insights into its genome evolution.</title>
        <authorList>
            <person name="Li X."/>
        </authorList>
    </citation>
    <scope>NUCLEOTIDE SEQUENCE [LARGE SCALE GENOMIC DNA]</scope>
    <source>
        <strain evidence="3">CL2024</strain>
        <tissue evidence="3">Fresh tender leaves</tissue>
    </source>
</reference>
<organism evidence="3 4">
    <name type="scientific">Eucalyptus globulus</name>
    <name type="common">Tasmanian blue gum</name>
    <dbReference type="NCBI Taxonomy" id="34317"/>
    <lineage>
        <taxon>Eukaryota</taxon>
        <taxon>Viridiplantae</taxon>
        <taxon>Streptophyta</taxon>
        <taxon>Embryophyta</taxon>
        <taxon>Tracheophyta</taxon>
        <taxon>Spermatophyta</taxon>
        <taxon>Magnoliopsida</taxon>
        <taxon>eudicotyledons</taxon>
        <taxon>Gunneridae</taxon>
        <taxon>Pentapetalae</taxon>
        <taxon>rosids</taxon>
        <taxon>malvids</taxon>
        <taxon>Myrtales</taxon>
        <taxon>Myrtaceae</taxon>
        <taxon>Myrtoideae</taxon>
        <taxon>Eucalypteae</taxon>
        <taxon>Eucalyptus</taxon>
    </lineage>
</organism>